<dbReference type="Pfam" id="PF00392">
    <property type="entry name" value="GntR"/>
    <property type="match status" value="1"/>
</dbReference>
<feature type="domain" description="HTH gntR-type" evidence="5">
    <location>
        <begin position="26"/>
        <end position="93"/>
    </location>
</feature>
<dbReference type="Proteomes" id="UP001157914">
    <property type="component" value="Unassembled WGS sequence"/>
</dbReference>
<feature type="compositionally biased region" description="Polar residues" evidence="4">
    <location>
        <begin position="16"/>
        <end position="30"/>
    </location>
</feature>
<comment type="caution">
    <text evidence="6">The sequence shown here is derived from an EMBL/GenBank/DDBJ whole genome shotgun (WGS) entry which is preliminary data.</text>
</comment>
<dbReference type="RefSeq" id="WP_196220627.1">
    <property type="nucleotide sequence ID" value="NZ_BAAAEA010000002.1"/>
</dbReference>
<dbReference type="SMART" id="SM00345">
    <property type="entry name" value="HTH_GNTR"/>
    <property type="match status" value="1"/>
</dbReference>
<dbReference type="Gene3D" id="1.20.120.530">
    <property type="entry name" value="GntR ligand-binding domain-like"/>
    <property type="match status" value="1"/>
</dbReference>
<evidence type="ECO:0000256" key="2">
    <source>
        <dbReference type="ARBA" id="ARBA00023125"/>
    </source>
</evidence>
<dbReference type="PROSITE" id="PS50949">
    <property type="entry name" value="HTH_GNTR"/>
    <property type="match status" value="1"/>
</dbReference>
<keyword evidence="1" id="KW-0805">Transcription regulation</keyword>
<dbReference type="EMBL" id="FXTT01000003">
    <property type="protein sequence ID" value="SMP26997.1"/>
    <property type="molecule type" value="Genomic_DNA"/>
</dbReference>
<evidence type="ECO:0000313" key="6">
    <source>
        <dbReference type="EMBL" id="SMP26997.1"/>
    </source>
</evidence>
<dbReference type="Gene3D" id="1.10.10.10">
    <property type="entry name" value="Winged helix-like DNA-binding domain superfamily/Winged helix DNA-binding domain"/>
    <property type="match status" value="1"/>
</dbReference>
<organism evidence="6 7">
    <name type="scientific">Roseibium denhamense</name>
    <dbReference type="NCBI Taxonomy" id="76305"/>
    <lineage>
        <taxon>Bacteria</taxon>
        <taxon>Pseudomonadati</taxon>
        <taxon>Pseudomonadota</taxon>
        <taxon>Alphaproteobacteria</taxon>
        <taxon>Hyphomicrobiales</taxon>
        <taxon>Stappiaceae</taxon>
        <taxon>Roseibium</taxon>
    </lineage>
</organism>
<keyword evidence="7" id="KW-1185">Reference proteome</keyword>
<dbReference type="PANTHER" id="PTHR43537">
    <property type="entry name" value="TRANSCRIPTIONAL REGULATOR, GNTR FAMILY"/>
    <property type="match status" value="1"/>
</dbReference>
<dbReference type="CDD" id="cd07377">
    <property type="entry name" value="WHTH_GntR"/>
    <property type="match status" value="1"/>
</dbReference>
<dbReference type="InterPro" id="IPR000524">
    <property type="entry name" value="Tscrpt_reg_HTH_GntR"/>
</dbReference>
<evidence type="ECO:0000256" key="3">
    <source>
        <dbReference type="ARBA" id="ARBA00023163"/>
    </source>
</evidence>
<evidence type="ECO:0000259" key="5">
    <source>
        <dbReference type="PROSITE" id="PS50949"/>
    </source>
</evidence>
<keyword evidence="3" id="KW-0804">Transcription</keyword>
<dbReference type="SUPFAM" id="SSF46785">
    <property type="entry name" value="Winged helix' DNA-binding domain"/>
    <property type="match status" value="1"/>
</dbReference>
<dbReference type="Pfam" id="PF07729">
    <property type="entry name" value="FCD"/>
    <property type="match status" value="1"/>
</dbReference>
<dbReference type="SMART" id="SM00895">
    <property type="entry name" value="FCD"/>
    <property type="match status" value="1"/>
</dbReference>
<dbReference type="PANTHER" id="PTHR43537:SF24">
    <property type="entry name" value="GLUCONATE OPERON TRANSCRIPTIONAL REPRESSOR"/>
    <property type="match status" value="1"/>
</dbReference>
<dbReference type="InterPro" id="IPR011711">
    <property type="entry name" value="GntR_C"/>
</dbReference>
<reference evidence="6 7" key="1">
    <citation type="submission" date="2017-05" db="EMBL/GenBank/DDBJ databases">
        <authorList>
            <person name="Varghese N."/>
            <person name="Submissions S."/>
        </authorList>
    </citation>
    <scope>NUCLEOTIDE SEQUENCE [LARGE SCALE GENOMIC DNA]</scope>
    <source>
        <strain evidence="6 7">DSM 15949</strain>
    </source>
</reference>
<evidence type="ECO:0000313" key="7">
    <source>
        <dbReference type="Proteomes" id="UP001157914"/>
    </source>
</evidence>
<gene>
    <name evidence="6" type="ORF">SAMN06265374_2849</name>
</gene>
<name>A0ABY1P7W8_9HYPH</name>
<proteinExistence type="predicted"/>
<keyword evidence="2" id="KW-0238">DNA-binding</keyword>
<dbReference type="SUPFAM" id="SSF48008">
    <property type="entry name" value="GntR ligand-binding domain-like"/>
    <property type="match status" value="1"/>
</dbReference>
<accession>A0ABY1P7W8</accession>
<evidence type="ECO:0000256" key="4">
    <source>
        <dbReference type="SAM" id="MobiDB-lite"/>
    </source>
</evidence>
<dbReference type="InterPro" id="IPR036390">
    <property type="entry name" value="WH_DNA-bd_sf"/>
</dbReference>
<feature type="region of interest" description="Disordered" evidence="4">
    <location>
        <begin position="1"/>
        <end position="30"/>
    </location>
</feature>
<sequence>MGGSNGMMQGLADTAKPQTATPQKRATKSSTVYQDLKRKILTGGLTADSPITEQALAQEYECSQSTIREALMLLQEYGLVVRKGYQGTFVTNPTPVEAALLLTIRIDLETAGVMQSVERIQASEIATLRQLGTEFEACRARRDVFGAAEIDRQLHTKLFEHAGLPVLEPILTRTIMQLQQIMLPRPRGESAWTTPMVTPHDAIFDALEDGDKTGAVAAVRSHILSSAVRLAPHVYGENMATLGRNLDQGSADAPSLVRSAG</sequence>
<evidence type="ECO:0000256" key="1">
    <source>
        <dbReference type="ARBA" id="ARBA00023015"/>
    </source>
</evidence>
<dbReference type="InterPro" id="IPR036388">
    <property type="entry name" value="WH-like_DNA-bd_sf"/>
</dbReference>
<protein>
    <submittedName>
        <fullName evidence="6">Transcriptional regulator, GntR family</fullName>
    </submittedName>
</protein>
<dbReference type="InterPro" id="IPR008920">
    <property type="entry name" value="TF_FadR/GntR_C"/>
</dbReference>